<evidence type="ECO:0000256" key="6">
    <source>
        <dbReference type="ARBA" id="ARBA00023163"/>
    </source>
</evidence>
<evidence type="ECO:0000256" key="5">
    <source>
        <dbReference type="ARBA" id="ARBA00023015"/>
    </source>
</evidence>
<dbReference type="SMART" id="SM01129">
    <property type="entry name" value="DELLA"/>
    <property type="match status" value="1"/>
</dbReference>
<comment type="subcellular location">
    <subcellularLocation>
        <location evidence="1">Nucleus</location>
    </subcellularLocation>
</comment>
<keyword evidence="4" id="KW-0939">Gibberellin signaling pathway</keyword>
<evidence type="ECO:0000256" key="2">
    <source>
        <dbReference type="ARBA" id="ARBA00010273"/>
    </source>
</evidence>
<comment type="similarity">
    <text evidence="2">Belongs to the GRAS family. DELLA subfamily.</text>
</comment>
<evidence type="ECO:0000256" key="7">
    <source>
        <dbReference type="ARBA" id="ARBA00023242"/>
    </source>
</evidence>
<evidence type="ECO:0000256" key="4">
    <source>
        <dbReference type="ARBA" id="ARBA00022941"/>
    </source>
</evidence>
<keyword evidence="7" id="KW-0539">Nucleus</keyword>
<evidence type="ECO:0000313" key="10">
    <source>
        <dbReference type="Proteomes" id="UP000306102"/>
    </source>
</evidence>
<dbReference type="Proteomes" id="UP000306102">
    <property type="component" value="Unassembled WGS sequence"/>
</dbReference>
<evidence type="ECO:0000259" key="8">
    <source>
        <dbReference type="Pfam" id="PF12041"/>
    </source>
</evidence>
<comment type="caution">
    <text evidence="9">The sequence shown here is derived from an EMBL/GenBank/DDBJ whole genome shotgun (WGS) entry which is preliminary data.</text>
</comment>
<dbReference type="FunFam" id="1.10.10.1290:FF:000001">
    <property type="entry name" value="DELLA protein GAI"/>
    <property type="match status" value="1"/>
</dbReference>
<proteinExistence type="inferred from homology"/>
<evidence type="ECO:0000256" key="3">
    <source>
        <dbReference type="ARBA" id="ARBA00022843"/>
    </source>
</evidence>
<dbReference type="GO" id="GO:0005634">
    <property type="term" value="C:nucleus"/>
    <property type="evidence" value="ECO:0007669"/>
    <property type="project" value="UniProtKB-SubCell"/>
</dbReference>
<feature type="domain" description="Transcriptional factor DELLA N-terminal" evidence="8">
    <location>
        <begin position="2"/>
        <end position="69"/>
    </location>
</feature>
<keyword evidence="6" id="KW-0804">Transcription</keyword>
<reference evidence="9 10" key="1">
    <citation type="journal article" date="2018" name="Proc. Natl. Acad. Sci. U.S.A.">
        <title>Draft genome sequence of Camellia sinensis var. sinensis provides insights into the evolution of the tea genome and tea quality.</title>
        <authorList>
            <person name="Wei C."/>
            <person name="Yang H."/>
            <person name="Wang S."/>
            <person name="Zhao J."/>
            <person name="Liu C."/>
            <person name="Gao L."/>
            <person name="Xia E."/>
            <person name="Lu Y."/>
            <person name="Tai Y."/>
            <person name="She G."/>
            <person name="Sun J."/>
            <person name="Cao H."/>
            <person name="Tong W."/>
            <person name="Gao Q."/>
            <person name="Li Y."/>
            <person name="Deng W."/>
            <person name="Jiang X."/>
            <person name="Wang W."/>
            <person name="Chen Q."/>
            <person name="Zhang S."/>
            <person name="Li H."/>
            <person name="Wu J."/>
            <person name="Wang P."/>
            <person name="Li P."/>
            <person name="Shi C."/>
            <person name="Zheng F."/>
            <person name="Jian J."/>
            <person name="Huang B."/>
            <person name="Shan D."/>
            <person name="Shi M."/>
            <person name="Fang C."/>
            <person name="Yue Y."/>
            <person name="Li F."/>
            <person name="Li D."/>
            <person name="Wei S."/>
            <person name="Han B."/>
            <person name="Jiang C."/>
            <person name="Yin Y."/>
            <person name="Xia T."/>
            <person name="Zhang Z."/>
            <person name="Bennetzen J.L."/>
            <person name="Zhao S."/>
            <person name="Wan X."/>
        </authorList>
    </citation>
    <scope>NUCLEOTIDE SEQUENCE [LARGE SCALE GENOMIC DNA]</scope>
    <source>
        <strain evidence="10">cv. Shuchazao</strain>
        <tissue evidence="9">Leaf</tissue>
    </source>
</reference>
<dbReference type="Pfam" id="PF12041">
    <property type="entry name" value="DELLA"/>
    <property type="match status" value="1"/>
</dbReference>
<accession>A0A4S4ETN1</accession>
<keyword evidence="5" id="KW-0805">Transcription regulation</keyword>
<dbReference type="AlphaFoldDB" id="A0A4S4ETN1"/>
<dbReference type="Gene3D" id="1.10.10.1290">
    <property type="entry name" value="Transcriptional regulator DELLA, N-terminal domain"/>
    <property type="match status" value="1"/>
</dbReference>
<dbReference type="GO" id="GO:0009740">
    <property type="term" value="P:gibberellic acid mediated signaling pathway"/>
    <property type="evidence" value="ECO:0007669"/>
    <property type="project" value="UniProtKB-KW"/>
</dbReference>
<organism evidence="9 10">
    <name type="scientific">Camellia sinensis var. sinensis</name>
    <name type="common">China tea</name>
    <dbReference type="NCBI Taxonomy" id="542762"/>
    <lineage>
        <taxon>Eukaryota</taxon>
        <taxon>Viridiplantae</taxon>
        <taxon>Streptophyta</taxon>
        <taxon>Embryophyta</taxon>
        <taxon>Tracheophyta</taxon>
        <taxon>Spermatophyta</taxon>
        <taxon>Magnoliopsida</taxon>
        <taxon>eudicotyledons</taxon>
        <taxon>Gunneridae</taxon>
        <taxon>Pentapetalae</taxon>
        <taxon>asterids</taxon>
        <taxon>Ericales</taxon>
        <taxon>Theaceae</taxon>
        <taxon>Camellia</taxon>
    </lineage>
</organism>
<gene>
    <name evidence="9" type="ORF">TEA_012776</name>
</gene>
<keyword evidence="3" id="KW-0832">Ubl conjugation</keyword>
<dbReference type="EMBL" id="SDRB02002205">
    <property type="protein sequence ID" value="THG19912.1"/>
    <property type="molecule type" value="Genomic_DNA"/>
</dbReference>
<evidence type="ECO:0000313" key="9">
    <source>
        <dbReference type="EMBL" id="THG19912.1"/>
    </source>
</evidence>
<name>A0A4S4ETN1_CAMSN</name>
<dbReference type="InterPro" id="IPR021914">
    <property type="entry name" value="TF_DELLA_N"/>
</dbReference>
<sequence>MDKLLAVLGYKVKASDMSEVAQKLEQLEEVMGHAQEDGLSHLASETVQYNPSDLSSWLESMIFELHPLPNFDSSLPPPSAFDSHRRPLNHRIFQDSSSDDYDLKAIAGKAVKNVDVAGPEHYRMERANTVANANCTSCRSLLGWNFVRITQFLL</sequence>
<evidence type="ECO:0000256" key="1">
    <source>
        <dbReference type="ARBA" id="ARBA00004123"/>
    </source>
</evidence>
<dbReference type="STRING" id="542762.A0A4S4ETN1"/>
<dbReference type="InterPro" id="IPR038088">
    <property type="entry name" value="DELLA_N_sf"/>
</dbReference>
<keyword evidence="10" id="KW-1185">Reference proteome</keyword>
<protein>
    <recommendedName>
        <fullName evidence="8">Transcriptional factor DELLA N-terminal domain-containing protein</fullName>
    </recommendedName>
</protein>